<dbReference type="Pfam" id="PF13530">
    <property type="entry name" value="SCP2_2"/>
    <property type="match status" value="1"/>
</dbReference>
<dbReference type="RefSeq" id="WP_141195907.1">
    <property type="nucleotide sequence ID" value="NZ_CP041186.1"/>
</dbReference>
<proteinExistence type="predicted"/>
<keyword evidence="2" id="KW-0808">Transferase</keyword>
<accession>A0A5B8XYE0</accession>
<dbReference type="Gene3D" id="3.30.1050.10">
    <property type="entry name" value="SCP2 sterol-binding domain"/>
    <property type="match status" value="1"/>
</dbReference>
<dbReference type="GO" id="GO:0030649">
    <property type="term" value="P:aminoglycoside antibiotic catabolic process"/>
    <property type="evidence" value="ECO:0007669"/>
    <property type="project" value="TreeGrafter"/>
</dbReference>
<dbReference type="SUPFAM" id="SSF55718">
    <property type="entry name" value="SCP-like"/>
    <property type="match status" value="1"/>
</dbReference>
<keyword evidence="3" id="KW-1185">Reference proteome</keyword>
<evidence type="ECO:0000313" key="3">
    <source>
        <dbReference type="Proteomes" id="UP000315995"/>
    </source>
</evidence>
<evidence type="ECO:0000259" key="1">
    <source>
        <dbReference type="PROSITE" id="PS51186"/>
    </source>
</evidence>
<sequence length="397" mass="44289">MSTDSSCSIRRLTEDDLDALYRIRQIAFQDNVSWRNTEVQKVHEASLPYKWGRFDDGELVSSASWYPFEMYLHGEATTVGGLASVVSAAASRRRGHVRALLAHGLETLRDDGVAWCLEYPFDTRYYRRFGWETVSNGFFFELPVERFARFDSPPAIERVELEGESLEQIGDIYAKWAANYNFTMARDEGVRDDWTRILEGPPWLENSPRFVFAMKRAYVVIKLERDGDSEHLTVLDYAFSTPAGRLDIFGFMNHFAGQVDTVRLQLPADDPLVMEWTNFIVAHPHPLHARVVDVASALSGLKADEGLAFNVAVRDDFCAWNAGVFRVSVDGGVTHAEAVDAPAELSVDVRALAQMLSGSVTASAAMRTGLAHGGAHVAQALCRLAGRGCYMPLSDYF</sequence>
<dbReference type="Pfam" id="PF13527">
    <property type="entry name" value="Acetyltransf_9"/>
    <property type="match status" value="1"/>
</dbReference>
<dbReference type="SUPFAM" id="SSF55729">
    <property type="entry name" value="Acyl-CoA N-acyltransferases (Nat)"/>
    <property type="match status" value="1"/>
</dbReference>
<accession>A0A4Y6PMG0</accession>
<dbReference type="OrthoDB" id="8399956at2"/>
<dbReference type="EMBL" id="CP041186">
    <property type="protein sequence ID" value="QDG49409.1"/>
    <property type="molecule type" value="Genomic_DNA"/>
</dbReference>
<protein>
    <submittedName>
        <fullName evidence="2">GNAT family N-acetyltransferase</fullName>
    </submittedName>
</protein>
<evidence type="ECO:0000313" key="2">
    <source>
        <dbReference type="EMBL" id="QDG49409.1"/>
    </source>
</evidence>
<dbReference type="InterPro" id="IPR051554">
    <property type="entry name" value="Acetyltransferase_Eis"/>
</dbReference>
<name>A0A4Y6PMG0_PERCE</name>
<dbReference type="InterPro" id="IPR016181">
    <property type="entry name" value="Acyl_CoA_acyltransferase"/>
</dbReference>
<dbReference type="PANTHER" id="PTHR37817:SF1">
    <property type="entry name" value="N-ACETYLTRANSFERASE EIS"/>
    <property type="match status" value="1"/>
</dbReference>
<dbReference type="Gene3D" id="3.40.630.30">
    <property type="match status" value="2"/>
</dbReference>
<dbReference type="InterPro" id="IPR025559">
    <property type="entry name" value="Eis_dom"/>
</dbReference>
<dbReference type="PANTHER" id="PTHR37817">
    <property type="entry name" value="N-ACETYLTRANSFERASE EIS"/>
    <property type="match status" value="1"/>
</dbReference>
<gene>
    <name evidence="2" type="ORF">FIV42_01245</name>
</gene>
<dbReference type="GO" id="GO:0034069">
    <property type="term" value="F:aminoglycoside N-acetyltransferase activity"/>
    <property type="evidence" value="ECO:0007669"/>
    <property type="project" value="TreeGrafter"/>
</dbReference>
<dbReference type="InterPro" id="IPR036527">
    <property type="entry name" value="SCP2_sterol-bd_dom_sf"/>
</dbReference>
<dbReference type="Proteomes" id="UP000315995">
    <property type="component" value="Chromosome"/>
</dbReference>
<dbReference type="PROSITE" id="PS51186">
    <property type="entry name" value="GNAT"/>
    <property type="match status" value="1"/>
</dbReference>
<dbReference type="AlphaFoldDB" id="A0A4Y6PMG0"/>
<reference evidence="2 3" key="1">
    <citation type="submission" date="2019-06" db="EMBL/GenBank/DDBJ databases">
        <title>Persicimonas caeni gen. nov., sp. nov., a predatory bacterium isolated from solar saltern.</title>
        <authorList>
            <person name="Wang S."/>
        </authorList>
    </citation>
    <scope>NUCLEOTIDE SEQUENCE [LARGE SCALE GENOMIC DNA]</scope>
    <source>
        <strain evidence="2 3">YN101</strain>
    </source>
</reference>
<organism evidence="2 3">
    <name type="scientific">Persicimonas caeni</name>
    <dbReference type="NCBI Taxonomy" id="2292766"/>
    <lineage>
        <taxon>Bacteria</taxon>
        <taxon>Deltaproteobacteria</taxon>
        <taxon>Bradymonadales</taxon>
        <taxon>Bradymonadaceae</taxon>
        <taxon>Persicimonas</taxon>
    </lineage>
</organism>
<dbReference type="InterPro" id="IPR000182">
    <property type="entry name" value="GNAT_dom"/>
</dbReference>
<feature type="domain" description="N-acetyltransferase" evidence="1">
    <location>
        <begin position="7"/>
        <end position="149"/>
    </location>
</feature>